<dbReference type="PANTHER" id="PTHR46696">
    <property type="entry name" value="P450, PUTATIVE (EUROFUNG)-RELATED"/>
    <property type="match status" value="1"/>
</dbReference>
<dbReference type="CDD" id="cd11033">
    <property type="entry name" value="CYP142-like"/>
    <property type="match status" value="1"/>
</dbReference>
<reference evidence="4" key="1">
    <citation type="journal article" date="2019" name="Int. J. Syst. Evol. Microbiol.">
        <title>The Global Catalogue of Microorganisms (GCM) 10K type strain sequencing project: providing services to taxonomists for standard genome sequencing and annotation.</title>
        <authorList>
            <consortium name="The Broad Institute Genomics Platform"/>
            <consortium name="The Broad Institute Genome Sequencing Center for Infectious Disease"/>
            <person name="Wu L."/>
            <person name="Ma J."/>
        </authorList>
    </citation>
    <scope>NUCLEOTIDE SEQUENCE [LARGE SCALE GENOMIC DNA]</scope>
    <source>
        <strain evidence="4">JCM 13850</strain>
    </source>
</reference>
<name>A0ABP5KGM5_9ACTN</name>
<gene>
    <name evidence="3" type="ORF">GCM10009727_25070</name>
</gene>
<keyword evidence="2" id="KW-0503">Monooxygenase</keyword>
<keyword evidence="2" id="KW-0349">Heme</keyword>
<evidence type="ECO:0000313" key="3">
    <source>
        <dbReference type="EMBL" id="GAA2132261.1"/>
    </source>
</evidence>
<dbReference type="InterPro" id="IPR036396">
    <property type="entry name" value="Cyt_P450_sf"/>
</dbReference>
<dbReference type="PANTHER" id="PTHR46696:SF4">
    <property type="entry name" value="BIOTIN BIOSYNTHESIS CYTOCHROME P450"/>
    <property type="match status" value="1"/>
</dbReference>
<dbReference type="PROSITE" id="PS00086">
    <property type="entry name" value="CYTOCHROME_P450"/>
    <property type="match status" value="1"/>
</dbReference>
<sequence length="403" mass="43942">MRRRGDSETAGHPLVIPAGFPDGFYAQGHPYGLYDAVRAEGGLVRHPALPLWVAGSHAAVHAVASDPAAYRSGDGILIDEIGVPFDTPPTIMHTDPPDHGRYRGLVAPAFRPSAMRRLEGAVRERIRALLEPVEAGRPFDAVAELAVPLPLQVICLLLGIPEDDWPRFFRWSESIIPGAAPELSDEERTALRMEAGTYLVEVSNERRAAPRDDVISQLAQAEVDGDRLTDIEMVMFLIQLLVAGNETTRHAISGGLLAFAENPDQWEAMKRPEPMPAAIEEILRWTTPVVYFLRTATRPAVLAGREVAAGDHIMLLYGAANRDPEAFGPDADRFDIMRRPAVPGLAFGYGPHFCLGAALARMEMRLVLEELRARYAAITVADEPVYNGSPVVVGLRSLGLAFA</sequence>
<dbReference type="Pfam" id="PF00067">
    <property type="entry name" value="p450"/>
    <property type="match status" value="2"/>
</dbReference>
<dbReference type="PRINTS" id="PR00359">
    <property type="entry name" value="BP450"/>
</dbReference>
<evidence type="ECO:0000256" key="2">
    <source>
        <dbReference type="RuleBase" id="RU000461"/>
    </source>
</evidence>
<comment type="similarity">
    <text evidence="1 2">Belongs to the cytochrome P450 family.</text>
</comment>
<keyword evidence="2" id="KW-0408">Iron</keyword>
<evidence type="ECO:0000313" key="4">
    <source>
        <dbReference type="Proteomes" id="UP001501020"/>
    </source>
</evidence>
<protein>
    <submittedName>
        <fullName evidence="3">Cytochrome P450</fullName>
    </submittedName>
</protein>
<dbReference type="PRINTS" id="PR00385">
    <property type="entry name" value="P450"/>
</dbReference>
<dbReference type="Gene3D" id="1.10.630.10">
    <property type="entry name" value="Cytochrome P450"/>
    <property type="match status" value="1"/>
</dbReference>
<dbReference type="InterPro" id="IPR001128">
    <property type="entry name" value="Cyt_P450"/>
</dbReference>
<dbReference type="SUPFAM" id="SSF48264">
    <property type="entry name" value="Cytochrome P450"/>
    <property type="match status" value="1"/>
</dbReference>
<keyword evidence="4" id="KW-1185">Reference proteome</keyword>
<accession>A0ABP5KGM5</accession>
<comment type="caution">
    <text evidence="3">The sequence shown here is derived from an EMBL/GenBank/DDBJ whole genome shotgun (WGS) entry which is preliminary data.</text>
</comment>
<keyword evidence="2" id="KW-0560">Oxidoreductase</keyword>
<dbReference type="InterPro" id="IPR002397">
    <property type="entry name" value="Cyt_P450_B"/>
</dbReference>
<keyword evidence="2" id="KW-0479">Metal-binding</keyword>
<dbReference type="EMBL" id="BAAAMR010000017">
    <property type="protein sequence ID" value="GAA2132261.1"/>
    <property type="molecule type" value="Genomic_DNA"/>
</dbReference>
<evidence type="ECO:0000256" key="1">
    <source>
        <dbReference type="ARBA" id="ARBA00010617"/>
    </source>
</evidence>
<dbReference type="InterPro" id="IPR017972">
    <property type="entry name" value="Cyt_P450_CS"/>
</dbReference>
<organism evidence="3 4">
    <name type="scientific">Actinomadura napierensis</name>
    <dbReference type="NCBI Taxonomy" id="267854"/>
    <lineage>
        <taxon>Bacteria</taxon>
        <taxon>Bacillati</taxon>
        <taxon>Actinomycetota</taxon>
        <taxon>Actinomycetes</taxon>
        <taxon>Streptosporangiales</taxon>
        <taxon>Thermomonosporaceae</taxon>
        <taxon>Actinomadura</taxon>
    </lineage>
</organism>
<dbReference type="Proteomes" id="UP001501020">
    <property type="component" value="Unassembled WGS sequence"/>
</dbReference>
<proteinExistence type="inferred from homology"/>